<dbReference type="EMBL" id="PCXU01000025">
    <property type="protein sequence ID" value="PIR43364.1"/>
    <property type="molecule type" value="Genomic_DNA"/>
</dbReference>
<evidence type="ECO:0000256" key="1">
    <source>
        <dbReference type="SAM" id="Phobius"/>
    </source>
</evidence>
<feature type="transmembrane region" description="Helical" evidence="1">
    <location>
        <begin position="96"/>
        <end position="112"/>
    </location>
</feature>
<reference evidence="2 3" key="1">
    <citation type="submission" date="2017-09" db="EMBL/GenBank/DDBJ databases">
        <title>Depth-based differentiation of microbial function through sediment-hosted aquifers and enrichment of novel symbionts in the deep terrestrial subsurface.</title>
        <authorList>
            <person name="Probst A.J."/>
            <person name="Ladd B."/>
            <person name="Jarett J.K."/>
            <person name="Geller-Mcgrath D.E."/>
            <person name="Sieber C.M."/>
            <person name="Emerson J.B."/>
            <person name="Anantharaman K."/>
            <person name="Thomas B.C."/>
            <person name="Malmstrom R."/>
            <person name="Stieglmeier M."/>
            <person name="Klingl A."/>
            <person name="Woyke T."/>
            <person name="Ryan C.M."/>
            <person name="Banfield J.F."/>
        </authorList>
    </citation>
    <scope>NUCLEOTIDE SEQUENCE [LARGE SCALE GENOMIC DNA]</scope>
    <source>
        <strain evidence="2">CG10_big_fil_rev_8_21_14_0_10_32_10</strain>
    </source>
</reference>
<feature type="transmembrane region" description="Helical" evidence="1">
    <location>
        <begin position="6"/>
        <end position="23"/>
    </location>
</feature>
<evidence type="ECO:0000313" key="2">
    <source>
        <dbReference type="EMBL" id="PIR43364.1"/>
    </source>
</evidence>
<feature type="transmembrane region" description="Helical" evidence="1">
    <location>
        <begin position="209"/>
        <end position="229"/>
    </location>
</feature>
<feature type="transmembrane region" description="Helical" evidence="1">
    <location>
        <begin position="44"/>
        <end position="63"/>
    </location>
</feature>
<accession>A0A2H0RBG2</accession>
<sequence>MNFIIVNLFLLLYFFLVSFYTINNKGFKITFKKNILKKRLNQTNVLILTTTGSFALTYIMAFYSDIFLFWYVRLVFILLSLMGALWIWFSNTSKHKNLVFLILIFAISRFIYPNFLTHNLFVIFSIFWIAPVLQSYNLMSKKGFIWLTIGWFVYDLSFVWLTSLSETTFAQNESTGFPLGIFYKNLFIGSGDLIWGAFLLSLIKDISKYYVSVILVFINLLISFVFFNILQIHSIPLITFWGPIGLLILFYFYNKPKKGFLGRFFI</sequence>
<feature type="transmembrane region" description="Helical" evidence="1">
    <location>
        <begin position="181"/>
        <end position="202"/>
    </location>
</feature>
<protein>
    <submittedName>
        <fullName evidence="2">Uncharacterized protein</fullName>
    </submittedName>
</protein>
<feature type="transmembrane region" description="Helical" evidence="1">
    <location>
        <begin position="235"/>
        <end position="253"/>
    </location>
</feature>
<keyword evidence="1" id="KW-0812">Transmembrane</keyword>
<gene>
    <name evidence="2" type="ORF">COV24_02870</name>
</gene>
<dbReference type="Proteomes" id="UP000230214">
    <property type="component" value="Unassembled WGS sequence"/>
</dbReference>
<name>A0A2H0RBG2_UNCKA</name>
<keyword evidence="1" id="KW-0472">Membrane</keyword>
<organism evidence="2 3">
    <name type="scientific">candidate division WWE3 bacterium CG10_big_fil_rev_8_21_14_0_10_32_10</name>
    <dbReference type="NCBI Taxonomy" id="1975090"/>
    <lineage>
        <taxon>Bacteria</taxon>
        <taxon>Katanobacteria</taxon>
    </lineage>
</organism>
<feature type="transmembrane region" description="Helical" evidence="1">
    <location>
        <begin position="69"/>
        <end position="89"/>
    </location>
</feature>
<proteinExistence type="predicted"/>
<feature type="transmembrane region" description="Helical" evidence="1">
    <location>
        <begin position="143"/>
        <end position="161"/>
    </location>
</feature>
<feature type="transmembrane region" description="Helical" evidence="1">
    <location>
        <begin position="118"/>
        <end position="136"/>
    </location>
</feature>
<keyword evidence="1" id="KW-1133">Transmembrane helix</keyword>
<dbReference type="AlphaFoldDB" id="A0A2H0RBG2"/>
<comment type="caution">
    <text evidence="2">The sequence shown here is derived from an EMBL/GenBank/DDBJ whole genome shotgun (WGS) entry which is preliminary data.</text>
</comment>
<evidence type="ECO:0000313" key="3">
    <source>
        <dbReference type="Proteomes" id="UP000230214"/>
    </source>
</evidence>